<dbReference type="AlphaFoldDB" id="A0AAW9ER73"/>
<name>A0AAW9ER73_9ENTR</name>
<protein>
    <recommendedName>
        <fullName evidence="4">Transposase</fullName>
    </recommendedName>
</protein>
<gene>
    <name evidence="2" type="ORF">SJ265_19580</name>
</gene>
<comment type="caution">
    <text evidence="2">The sequence shown here is derived from an EMBL/GenBank/DDBJ whole genome shotgun (WGS) entry which is preliminary data.</text>
</comment>
<feature type="region of interest" description="Disordered" evidence="1">
    <location>
        <begin position="1"/>
        <end position="23"/>
    </location>
</feature>
<accession>A0AAW9ER73</accession>
<reference evidence="2" key="1">
    <citation type="submission" date="2023-11" db="EMBL/GenBank/DDBJ databases">
        <title>Detection of rare carbapenemases in Enterobacterales - comparison of two colorimetric and two CIM-based carbapenemase assays.</title>
        <authorList>
            <person name="Schaffarczyk L."/>
            <person name="Noster J."/>
            <person name="Stelzer Y."/>
            <person name="Sattler J."/>
            <person name="Gatermann S."/>
            <person name="Hamprecht A."/>
        </authorList>
    </citation>
    <scope>NUCLEOTIDE SEQUENCE</scope>
    <source>
        <strain evidence="2">CIM-Carb-133</strain>
    </source>
</reference>
<evidence type="ECO:0000313" key="3">
    <source>
        <dbReference type="Proteomes" id="UP001271725"/>
    </source>
</evidence>
<sequence>MSGDPDRSGECGGNVSTSHSGSFRDFISTMKRLERGQTVMFHKPYPPNGNPVAFYLGRLSKQGVLKRRSFPAHTEFQLRKGQHLNQKVRGIV</sequence>
<evidence type="ECO:0000313" key="2">
    <source>
        <dbReference type="EMBL" id="MDX7149983.1"/>
    </source>
</evidence>
<evidence type="ECO:0008006" key="4">
    <source>
        <dbReference type="Google" id="ProtNLM"/>
    </source>
</evidence>
<dbReference type="EMBL" id="JAXABJ010000017">
    <property type="protein sequence ID" value="MDX7149983.1"/>
    <property type="molecule type" value="Genomic_DNA"/>
</dbReference>
<proteinExistence type="predicted"/>
<evidence type="ECO:0000256" key="1">
    <source>
        <dbReference type="SAM" id="MobiDB-lite"/>
    </source>
</evidence>
<organism evidence="2 3">
    <name type="scientific">Citrobacter portucalensis</name>
    <dbReference type="NCBI Taxonomy" id="1639133"/>
    <lineage>
        <taxon>Bacteria</taxon>
        <taxon>Pseudomonadati</taxon>
        <taxon>Pseudomonadota</taxon>
        <taxon>Gammaproteobacteria</taxon>
        <taxon>Enterobacterales</taxon>
        <taxon>Enterobacteriaceae</taxon>
        <taxon>Citrobacter</taxon>
        <taxon>Citrobacter freundii complex</taxon>
    </lineage>
</organism>
<dbReference type="Proteomes" id="UP001271725">
    <property type="component" value="Unassembled WGS sequence"/>
</dbReference>